<comment type="caution">
    <text evidence="1">The sequence shown here is derived from an EMBL/GenBank/DDBJ whole genome shotgun (WGS) entry which is preliminary data.</text>
</comment>
<organism evidence="1 2">
    <name type="scientific">Aestuariivirga litoralis</name>
    <dbReference type="NCBI Taxonomy" id="2650924"/>
    <lineage>
        <taxon>Bacteria</taxon>
        <taxon>Pseudomonadati</taxon>
        <taxon>Pseudomonadota</taxon>
        <taxon>Alphaproteobacteria</taxon>
        <taxon>Hyphomicrobiales</taxon>
        <taxon>Aestuariivirgaceae</taxon>
        <taxon>Aestuariivirga</taxon>
    </lineage>
</organism>
<name>A0A2W2AUX1_9HYPH</name>
<dbReference type="Pfam" id="PF07323">
    <property type="entry name" value="DUF1465"/>
    <property type="match status" value="1"/>
</dbReference>
<dbReference type="InterPro" id="IPR038301">
    <property type="entry name" value="AraC-like_sf"/>
</dbReference>
<gene>
    <name evidence="1" type="ORF">DK847_01910</name>
</gene>
<reference evidence="2" key="1">
    <citation type="submission" date="2018-06" db="EMBL/GenBank/DDBJ databases">
        <title>Aestuariibacter litoralis strain KCTC 52945T.</title>
        <authorList>
            <person name="Li X."/>
            <person name="Salam N."/>
            <person name="Li J.-L."/>
            <person name="Chen Y.-M."/>
            <person name="Yang Z.-W."/>
            <person name="Zhang L.-Y."/>
            <person name="Han M.-X."/>
            <person name="Xiao M."/>
            <person name="Li W.-J."/>
        </authorList>
    </citation>
    <scope>NUCLEOTIDE SEQUENCE [LARGE SCALE GENOMIC DNA]</scope>
    <source>
        <strain evidence="2">KCTC 52945</strain>
    </source>
</reference>
<protein>
    <submittedName>
        <fullName evidence="1">DUF1465 domain-containing protein</fullName>
    </submittedName>
</protein>
<sequence length="173" mass="18985">MPSARASVTVDFMSRFTASEQFDKVFREGMGLVEETANYLDGPGRQDARLLDRHGAVAYATESMRLTTRLMQLASWLLLQRAIGAGEMSQDDVKKERHRISLADIGRGKALNGSEQLPPALNDIIERSLSLHQRVLKFDAMLNMQAKAEVAAPAPSPVSSQLDRLAAVFGARS</sequence>
<dbReference type="Gene3D" id="1.10.8.930">
    <property type="entry name" value="Protein of unknown function DUF1465"/>
    <property type="match status" value="1"/>
</dbReference>
<accession>A0A2W2AUX1</accession>
<dbReference type="Proteomes" id="UP000248795">
    <property type="component" value="Unassembled WGS sequence"/>
</dbReference>
<dbReference type="AlphaFoldDB" id="A0A2W2AUX1"/>
<keyword evidence="2" id="KW-1185">Reference proteome</keyword>
<dbReference type="InterPro" id="IPR010848">
    <property type="entry name" value="DUF1465"/>
</dbReference>
<proteinExistence type="predicted"/>
<dbReference type="RefSeq" id="WP_111196319.1">
    <property type="nucleotide sequence ID" value="NZ_QKVK01000001.1"/>
</dbReference>
<evidence type="ECO:0000313" key="1">
    <source>
        <dbReference type="EMBL" id="PZF78991.1"/>
    </source>
</evidence>
<evidence type="ECO:0000313" key="2">
    <source>
        <dbReference type="Proteomes" id="UP000248795"/>
    </source>
</evidence>
<dbReference type="EMBL" id="QKVK01000001">
    <property type="protein sequence ID" value="PZF78991.1"/>
    <property type="molecule type" value="Genomic_DNA"/>
</dbReference>